<dbReference type="Proteomes" id="UP001432322">
    <property type="component" value="Unassembled WGS sequence"/>
</dbReference>
<protein>
    <submittedName>
        <fullName evidence="2">Uncharacterized protein</fullName>
    </submittedName>
</protein>
<feature type="compositionally biased region" description="Basic and acidic residues" evidence="1">
    <location>
        <begin position="189"/>
        <end position="201"/>
    </location>
</feature>
<feature type="non-terminal residue" evidence="2">
    <location>
        <position position="321"/>
    </location>
</feature>
<feature type="compositionally biased region" description="Acidic residues" evidence="1">
    <location>
        <begin position="202"/>
        <end position="214"/>
    </location>
</feature>
<feature type="non-terminal residue" evidence="2">
    <location>
        <position position="1"/>
    </location>
</feature>
<feature type="compositionally biased region" description="Basic and acidic residues" evidence="1">
    <location>
        <begin position="288"/>
        <end position="300"/>
    </location>
</feature>
<feature type="compositionally biased region" description="Basic and acidic residues" evidence="1">
    <location>
        <begin position="111"/>
        <end position="120"/>
    </location>
</feature>
<proteinExistence type="predicted"/>
<feature type="region of interest" description="Disordered" evidence="1">
    <location>
        <begin position="24"/>
        <end position="45"/>
    </location>
</feature>
<feature type="compositionally biased region" description="Basic and acidic residues" evidence="1">
    <location>
        <begin position="244"/>
        <end position="259"/>
    </location>
</feature>
<name>A0AAV5VTR2_9BILA</name>
<sequence>ALQAIMSDEKAGVVQSHVLPCSAENSQESFPPALHRGLSLSDNQSSGRMESYVHVAADNNIGDPEMPDDLLDEDMKLYAHDSESACDKKMKQASKRKCEKKEDAASISKGGADKDGKGGWDEDDLSIDEVEAVEVKAKRRKSREEIRREKISIETKEDLFENRKEPKTAEEFEEDFEILMQIMKSNKKPKVDPLPKSREEIEKENEEVVEDVDVAAEVEEACDGEGSEETEKEVEMVVALETTDATHAEDDREEGKGEEEAADATDEAALEDDKKEEKGGEETAEDPPDIHNVIREHSEDAVAIVDQLEEKSGVEEEEEEE</sequence>
<evidence type="ECO:0000313" key="3">
    <source>
        <dbReference type="Proteomes" id="UP001432322"/>
    </source>
</evidence>
<evidence type="ECO:0000313" key="2">
    <source>
        <dbReference type="EMBL" id="GMT22082.1"/>
    </source>
</evidence>
<evidence type="ECO:0000256" key="1">
    <source>
        <dbReference type="SAM" id="MobiDB-lite"/>
    </source>
</evidence>
<dbReference type="EMBL" id="BTSY01000004">
    <property type="protein sequence ID" value="GMT22082.1"/>
    <property type="molecule type" value="Genomic_DNA"/>
</dbReference>
<feature type="compositionally biased region" description="Acidic residues" evidence="1">
    <location>
        <begin position="260"/>
        <end position="270"/>
    </location>
</feature>
<comment type="caution">
    <text evidence="2">The sequence shown here is derived from an EMBL/GenBank/DDBJ whole genome shotgun (WGS) entry which is preliminary data.</text>
</comment>
<reference evidence="2" key="1">
    <citation type="submission" date="2023-10" db="EMBL/GenBank/DDBJ databases">
        <title>Genome assembly of Pristionchus species.</title>
        <authorList>
            <person name="Yoshida K."/>
            <person name="Sommer R.J."/>
        </authorList>
    </citation>
    <scope>NUCLEOTIDE SEQUENCE</scope>
    <source>
        <strain evidence="2">RS5133</strain>
    </source>
</reference>
<feature type="region of interest" description="Disordered" evidence="1">
    <location>
        <begin position="242"/>
        <end position="321"/>
    </location>
</feature>
<dbReference type="AlphaFoldDB" id="A0AAV5VTR2"/>
<feature type="compositionally biased region" description="Basic and acidic residues" evidence="1">
    <location>
        <begin position="271"/>
        <end position="281"/>
    </location>
</feature>
<gene>
    <name evidence="2" type="ORF">PFISCL1PPCAC_13379</name>
</gene>
<feature type="region of interest" description="Disordered" evidence="1">
    <location>
        <begin position="83"/>
        <end position="125"/>
    </location>
</feature>
<feature type="region of interest" description="Disordered" evidence="1">
    <location>
        <begin position="187"/>
        <end position="214"/>
    </location>
</feature>
<keyword evidence="3" id="KW-1185">Reference proteome</keyword>
<accession>A0AAV5VTR2</accession>
<organism evidence="2 3">
    <name type="scientific">Pristionchus fissidentatus</name>
    <dbReference type="NCBI Taxonomy" id="1538716"/>
    <lineage>
        <taxon>Eukaryota</taxon>
        <taxon>Metazoa</taxon>
        <taxon>Ecdysozoa</taxon>
        <taxon>Nematoda</taxon>
        <taxon>Chromadorea</taxon>
        <taxon>Rhabditida</taxon>
        <taxon>Rhabditina</taxon>
        <taxon>Diplogasteromorpha</taxon>
        <taxon>Diplogasteroidea</taxon>
        <taxon>Neodiplogasteridae</taxon>
        <taxon>Pristionchus</taxon>
    </lineage>
</organism>